<reference evidence="1" key="1">
    <citation type="journal article" date="2012" name="PLoS ONE">
        <title>Gene sets for utilization of primary and secondary nutrition supplies in the distal gut of endangered iberian lynx.</title>
        <authorList>
            <person name="Alcaide M."/>
            <person name="Messina E."/>
            <person name="Richter M."/>
            <person name="Bargiela R."/>
            <person name="Peplies J."/>
            <person name="Huws S.A."/>
            <person name="Newbold C.J."/>
            <person name="Golyshin P.N."/>
            <person name="Simon M.A."/>
            <person name="Lopez G."/>
            <person name="Yakimov M.M."/>
            <person name="Ferrer M."/>
        </authorList>
    </citation>
    <scope>NUCLEOTIDE SEQUENCE</scope>
</reference>
<dbReference type="EMBL" id="AMCI01008478">
    <property type="protein sequence ID" value="EJW90983.1"/>
    <property type="molecule type" value="Genomic_DNA"/>
</dbReference>
<accession>J9F969</accession>
<evidence type="ECO:0000313" key="1">
    <source>
        <dbReference type="EMBL" id="EJW90983.1"/>
    </source>
</evidence>
<name>J9F969_9ZZZZ</name>
<proteinExistence type="predicted"/>
<dbReference type="AlphaFoldDB" id="J9F969"/>
<sequence length="20" mass="2405">MIHMAMVKDVMFGKTMRKSY</sequence>
<comment type="caution">
    <text evidence="1">The sequence shown here is derived from an EMBL/GenBank/DDBJ whole genome shotgun (WGS) entry which is preliminary data.</text>
</comment>
<feature type="non-terminal residue" evidence="1">
    <location>
        <position position="20"/>
    </location>
</feature>
<protein>
    <submittedName>
        <fullName evidence="1">Uncharacterized protein</fullName>
    </submittedName>
</protein>
<organism evidence="1">
    <name type="scientific">gut metagenome</name>
    <dbReference type="NCBI Taxonomy" id="749906"/>
    <lineage>
        <taxon>unclassified sequences</taxon>
        <taxon>metagenomes</taxon>
        <taxon>organismal metagenomes</taxon>
    </lineage>
</organism>
<gene>
    <name evidence="1" type="ORF">EVA_20910</name>
</gene>